<dbReference type="EMBL" id="JAULRT010000032">
    <property type="protein sequence ID" value="MDO3380935.1"/>
    <property type="molecule type" value="Genomic_DNA"/>
</dbReference>
<evidence type="ECO:0000256" key="1">
    <source>
        <dbReference type="SAM" id="MobiDB-lite"/>
    </source>
</evidence>
<reference evidence="3" key="1">
    <citation type="submission" date="2023-07" db="EMBL/GenBank/DDBJ databases">
        <title>Gilvimarinus algae sp. nov., isolated from the surface of Kelp.</title>
        <authorList>
            <person name="Sun Y.Y."/>
            <person name="Gong Y."/>
            <person name="Du Z.J."/>
        </authorList>
    </citation>
    <scope>NUCLEOTIDE SEQUENCE</scope>
    <source>
        <strain evidence="3">SDUM040014</strain>
    </source>
</reference>
<name>A0ABT8TBC8_9GAMM</name>
<feature type="compositionally biased region" description="Acidic residues" evidence="1">
    <location>
        <begin position="40"/>
        <end position="52"/>
    </location>
</feature>
<evidence type="ECO:0000313" key="4">
    <source>
        <dbReference type="Proteomes" id="UP001168380"/>
    </source>
</evidence>
<evidence type="ECO:0000313" key="3">
    <source>
        <dbReference type="EMBL" id="MDO3380935.1"/>
    </source>
</evidence>
<feature type="signal peptide" evidence="2">
    <location>
        <begin position="1"/>
        <end position="25"/>
    </location>
</feature>
<dbReference type="RefSeq" id="WP_302711058.1">
    <property type="nucleotide sequence ID" value="NZ_JAULRT010000032.1"/>
</dbReference>
<feature type="region of interest" description="Disordered" evidence="1">
    <location>
        <begin position="24"/>
        <end position="52"/>
    </location>
</feature>
<sequence length="231" mass="24746">MRLNCVLGSVCVVLLMAGCGSDDHASAPAPTPTPTPVPEPEPETPVEPEYEAPDPGYLLNAEFLQGEQGNVDQWSLLAHASNGSYSVIVDDGVMMFTRVGVEPWGKVRQLFKGESIEPFIGRTLRFSADMRAEFTSEWGEAMEAPGLVVTAKGIPAGSPPILGSSLLLSEKAAVDDLDVSADWHRYEVEFELPTAEQALVVELEVGFLMTEGGSLYVRGPALIAVEEIVAD</sequence>
<feature type="compositionally biased region" description="Pro residues" evidence="1">
    <location>
        <begin position="29"/>
        <end position="39"/>
    </location>
</feature>
<feature type="chain" id="PRO_5045841809" description="DUF1080 domain-containing protein" evidence="2">
    <location>
        <begin position="26"/>
        <end position="231"/>
    </location>
</feature>
<evidence type="ECO:0000256" key="2">
    <source>
        <dbReference type="SAM" id="SignalP"/>
    </source>
</evidence>
<keyword evidence="4" id="KW-1185">Reference proteome</keyword>
<dbReference type="PROSITE" id="PS51257">
    <property type="entry name" value="PROKAR_LIPOPROTEIN"/>
    <property type="match status" value="1"/>
</dbReference>
<protein>
    <recommendedName>
        <fullName evidence="5">DUF1080 domain-containing protein</fullName>
    </recommendedName>
</protein>
<organism evidence="3 4">
    <name type="scientific">Gilvimarinus algae</name>
    <dbReference type="NCBI Taxonomy" id="3058037"/>
    <lineage>
        <taxon>Bacteria</taxon>
        <taxon>Pseudomonadati</taxon>
        <taxon>Pseudomonadota</taxon>
        <taxon>Gammaproteobacteria</taxon>
        <taxon>Cellvibrionales</taxon>
        <taxon>Cellvibrionaceae</taxon>
        <taxon>Gilvimarinus</taxon>
    </lineage>
</organism>
<comment type="caution">
    <text evidence="3">The sequence shown here is derived from an EMBL/GenBank/DDBJ whole genome shotgun (WGS) entry which is preliminary data.</text>
</comment>
<dbReference type="Proteomes" id="UP001168380">
    <property type="component" value="Unassembled WGS sequence"/>
</dbReference>
<keyword evidence="2" id="KW-0732">Signal</keyword>
<gene>
    <name evidence="3" type="ORF">QWI16_02040</name>
</gene>
<accession>A0ABT8TBC8</accession>
<proteinExistence type="predicted"/>
<evidence type="ECO:0008006" key="5">
    <source>
        <dbReference type="Google" id="ProtNLM"/>
    </source>
</evidence>